<evidence type="ECO:0000256" key="7">
    <source>
        <dbReference type="ARBA" id="ARBA00022801"/>
    </source>
</evidence>
<protein>
    <recommendedName>
        <fullName evidence="4">glucose-6-phosphatase</fullName>
        <ecNumber evidence="4">3.1.3.9</ecNumber>
    </recommendedName>
</protein>
<evidence type="ECO:0000256" key="3">
    <source>
        <dbReference type="ARBA" id="ARBA00009266"/>
    </source>
</evidence>
<sequence length="290" mass="32866">MILKWILAGDRPYWWIHETSLYKDRFPPFLYQFPRTCETGPGMPSGHTKLNAAMLYILVSAFIDRVLSKMFFLSVRQRAWARRGLWASYCVWMTLVVLARTYMAAHFPHQCVAGGVLGLAIAVVVWRSTRLEALTRRQYLALSGTIIATVLGTFYLQMFMGHNVLWSLEKAVKWCVKQEYIHLDTTPLYSFCRYSGVSLGLGLALSSSMYKRANTPKFSKKMVASLLVLNLAVSQVGVLVHQSLPPTMMGWYPAEFTLHTTVTFLLVAALPHFVRTASGVPAAVDRYKRK</sequence>
<evidence type="ECO:0000313" key="14">
    <source>
        <dbReference type="Proteomes" id="UP001445076"/>
    </source>
</evidence>
<dbReference type="SUPFAM" id="SSF48317">
    <property type="entry name" value="Acid phosphatase/Vanadium-dependent haloperoxidase"/>
    <property type="match status" value="1"/>
</dbReference>
<dbReference type="GO" id="GO:0006094">
    <property type="term" value="P:gluconeogenesis"/>
    <property type="evidence" value="ECO:0007669"/>
    <property type="project" value="UniProtKB-KW"/>
</dbReference>
<evidence type="ECO:0000313" key="13">
    <source>
        <dbReference type="EMBL" id="KAK8751373.1"/>
    </source>
</evidence>
<comment type="similarity">
    <text evidence="3">Belongs to the glucose-6-phosphatase family.</text>
</comment>
<proteinExistence type="inferred from homology"/>
<organism evidence="13 14">
    <name type="scientific">Cherax quadricarinatus</name>
    <name type="common">Australian red claw crayfish</name>
    <dbReference type="NCBI Taxonomy" id="27406"/>
    <lineage>
        <taxon>Eukaryota</taxon>
        <taxon>Metazoa</taxon>
        <taxon>Ecdysozoa</taxon>
        <taxon>Arthropoda</taxon>
        <taxon>Crustacea</taxon>
        <taxon>Multicrustacea</taxon>
        <taxon>Malacostraca</taxon>
        <taxon>Eumalacostraca</taxon>
        <taxon>Eucarida</taxon>
        <taxon>Decapoda</taxon>
        <taxon>Pleocyemata</taxon>
        <taxon>Astacidea</taxon>
        <taxon>Parastacoidea</taxon>
        <taxon>Parastacidae</taxon>
        <taxon>Cherax</taxon>
    </lineage>
</organism>
<evidence type="ECO:0000256" key="2">
    <source>
        <dbReference type="ARBA" id="ARBA00004742"/>
    </source>
</evidence>
<dbReference type="EC" id="3.1.3.9" evidence="4"/>
<dbReference type="AlphaFoldDB" id="A0AAW0YI02"/>
<keyword evidence="5" id="KW-0312">Gluconeogenesis</keyword>
<gene>
    <name evidence="13" type="ORF">OTU49_014458</name>
</gene>
<evidence type="ECO:0000256" key="10">
    <source>
        <dbReference type="ARBA" id="ARBA00023136"/>
    </source>
</evidence>
<feature type="transmembrane region" description="Helical" evidence="11">
    <location>
        <begin position="264"/>
        <end position="284"/>
    </location>
</feature>
<feature type="transmembrane region" description="Helical" evidence="11">
    <location>
        <begin position="139"/>
        <end position="160"/>
    </location>
</feature>
<feature type="domain" description="Phosphatidic acid phosphatase type 2/haloperoxidase" evidence="12">
    <location>
        <begin position="1"/>
        <end position="126"/>
    </location>
</feature>
<dbReference type="GO" id="GO:0004346">
    <property type="term" value="F:glucose-6-phosphatase activity"/>
    <property type="evidence" value="ECO:0007669"/>
    <property type="project" value="UniProtKB-EC"/>
</dbReference>
<dbReference type="InterPro" id="IPR036938">
    <property type="entry name" value="PAP2/HPO_sf"/>
</dbReference>
<evidence type="ECO:0000256" key="6">
    <source>
        <dbReference type="ARBA" id="ARBA00022692"/>
    </source>
</evidence>
<feature type="transmembrane region" description="Helical" evidence="11">
    <location>
        <begin position="222"/>
        <end position="244"/>
    </location>
</feature>
<keyword evidence="14" id="KW-1185">Reference proteome</keyword>
<keyword evidence="7" id="KW-0378">Hydrolase</keyword>
<name>A0AAW0YI02_CHEQU</name>
<evidence type="ECO:0000256" key="9">
    <source>
        <dbReference type="ARBA" id="ARBA00022989"/>
    </source>
</evidence>
<dbReference type="EMBL" id="JARKIK010000006">
    <property type="protein sequence ID" value="KAK8751373.1"/>
    <property type="molecule type" value="Genomic_DNA"/>
</dbReference>
<feature type="transmembrane region" description="Helical" evidence="11">
    <location>
        <begin position="53"/>
        <end position="72"/>
    </location>
</feature>
<dbReference type="PANTHER" id="PTHR12591:SF0">
    <property type="entry name" value="FI19814P1"/>
    <property type="match status" value="1"/>
</dbReference>
<keyword evidence="6 11" id="KW-0812">Transmembrane</keyword>
<comment type="pathway">
    <text evidence="2">Carbohydrate biosynthesis; gluconeogenesis.</text>
</comment>
<feature type="transmembrane region" description="Helical" evidence="11">
    <location>
        <begin position="107"/>
        <end position="127"/>
    </location>
</feature>
<dbReference type="GO" id="GO:0005789">
    <property type="term" value="C:endoplasmic reticulum membrane"/>
    <property type="evidence" value="ECO:0007669"/>
    <property type="project" value="UniProtKB-SubCell"/>
</dbReference>
<comment type="subcellular location">
    <subcellularLocation>
        <location evidence="1">Endoplasmic reticulum membrane</location>
        <topology evidence="1">Multi-pass membrane protein</topology>
    </subcellularLocation>
</comment>
<evidence type="ECO:0000256" key="11">
    <source>
        <dbReference type="SAM" id="Phobius"/>
    </source>
</evidence>
<comment type="caution">
    <text evidence="13">The sequence shown here is derived from an EMBL/GenBank/DDBJ whole genome shotgun (WGS) entry which is preliminary data.</text>
</comment>
<evidence type="ECO:0000256" key="5">
    <source>
        <dbReference type="ARBA" id="ARBA00022432"/>
    </source>
</evidence>
<evidence type="ECO:0000256" key="1">
    <source>
        <dbReference type="ARBA" id="ARBA00004477"/>
    </source>
</evidence>
<dbReference type="Proteomes" id="UP001445076">
    <property type="component" value="Unassembled WGS sequence"/>
</dbReference>
<feature type="transmembrane region" description="Helical" evidence="11">
    <location>
        <begin position="84"/>
        <end position="101"/>
    </location>
</feature>
<dbReference type="InterPro" id="IPR000326">
    <property type="entry name" value="PAP2/HPO"/>
</dbReference>
<keyword evidence="8" id="KW-0256">Endoplasmic reticulum</keyword>
<dbReference type="Pfam" id="PF01569">
    <property type="entry name" value="PAP2"/>
    <property type="match status" value="1"/>
</dbReference>
<dbReference type="SMART" id="SM00014">
    <property type="entry name" value="acidPPc"/>
    <property type="match status" value="1"/>
</dbReference>
<dbReference type="PANTHER" id="PTHR12591">
    <property type="entry name" value="GLUCOSE-6-PHOSPHATASE"/>
    <property type="match status" value="1"/>
</dbReference>
<dbReference type="Gene3D" id="1.20.144.10">
    <property type="entry name" value="Phosphatidic acid phosphatase type 2/haloperoxidase"/>
    <property type="match status" value="1"/>
</dbReference>
<keyword evidence="9 11" id="KW-1133">Transmembrane helix</keyword>
<reference evidence="13 14" key="1">
    <citation type="journal article" date="2024" name="BMC Genomics">
        <title>Genome assembly of redclaw crayfish (Cherax quadricarinatus) provides insights into its immune adaptation and hypoxia tolerance.</title>
        <authorList>
            <person name="Liu Z."/>
            <person name="Zheng J."/>
            <person name="Li H."/>
            <person name="Fang K."/>
            <person name="Wang S."/>
            <person name="He J."/>
            <person name="Zhou D."/>
            <person name="Weng S."/>
            <person name="Chi M."/>
            <person name="Gu Z."/>
            <person name="He J."/>
            <person name="Li F."/>
            <person name="Wang M."/>
        </authorList>
    </citation>
    <scope>NUCLEOTIDE SEQUENCE [LARGE SCALE GENOMIC DNA]</scope>
    <source>
        <strain evidence="13">ZL_2023a</strain>
    </source>
</reference>
<dbReference type="GO" id="GO:0051156">
    <property type="term" value="P:glucose 6-phosphate metabolic process"/>
    <property type="evidence" value="ECO:0007669"/>
    <property type="project" value="TreeGrafter"/>
</dbReference>
<evidence type="ECO:0000259" key="12">
    <source>
        <dbReference type="SMART" id="SM00014"/>
    </source>
</evidence>
<evidence type="ECO:0000256" key="8">
    <source>
        <dbReference type="ARBA" id="ARBA00022824"/>
    </source>
</evidence>
<keyword evidence="10 11" id="KW-0472">Membrane</keyword>
<feature type="transmembrane region" description="Helical" evidence="11">
    <location>
        <begin position="188"/>
        <end position="210"/>
    </location>
</feature>
<accession>A0AAW0YI02</accession>
<evidence type="ECO:0000256" key="4">
    <source>
        <dbReference type="ARBA" id="ARBA00012634"/>
    </source>
</evidence>